<reference evidence="2" key="1">
    <citation type="submission" date="2019-12" db="UniProtKB">
        <authorList>
            <consortium name="WormBaseParasite"/>
        </authorList>
    </citation>
    <scope>IDENTIFICATION</scope>
</reference>
<name>A0A5S6Q8R5_TRIMR</name>
<dbReference type="AlphaFoldDB" id="A0A5S6Q8R5"/>
<proteinExistence type="predicted"/>
<accession>A0A5S6Q8R5</accession>
<evidence type="ECO:0000313" key="1">
    <source>
        <dbReference type="Proteomes" id="UP000046395"/>
    </source>
</evidence>
<protein>
    <submittedName>
        <fullName evidence="2">Uncharacterized protein</fullName>
    </submittedName>
</protein>
<dbReference type="WBParaSite" id="TMUE_1000003578.1">
    <property type="protein sequence ID" value="TMUE_1000003578.1"/>
    <property type="gene ID" value="WBGene00298753"/>
</dbReference>
<sequence>MCARALLRLLEKLPKGVKFSLFEIRRWPQGLSLLYYYPRWRRLHVCKSEGIPLYSSTATENLMGFMINTLQ</sequence>
<organism evidence="1 2">
    <name type="scientific">Trichuris muris</name>
    <name type="common">Mouse whipworm</name>
    <dbReference type="NCBI Taxonomy" id="70415"/>
    <lineage>
        <taxon>Eukaryota</taxon>
        <taxon>Metazoa</taxon>
        <taxon>Ecdysozoa</taxon>
        <taxon>Nematoda</taxon>
        <taxon>Enoplea</taxon>
        <taxon>Dorylaimia</taxon>
        <taxon>Trichinellida</taxon>
        <taxon>Trichuridae</taxon>
        <taxon>Trichuris</taxon>
    </lineage>
</organism>
<keyword evidence="1" id="KW-1185">Reference proteome</keyword>
<dbReference type="Proteomes" id="UP000046395">
    <property type="component" value="Unassembled WGS sequence"/>
</dbReference>
<evidence type="ECO:0000313" key="2">
    <source>
        <dbReference type="WBParaSite" id="TMUE_1000003578.1"/>
    </source>
</evidence>